<comment type="caution">
    <text evidence="1">The sequence shown here is derived from an EMBL/GenBank/DDBJ whole genome shotgun (WGS) entry which is preliminary data.</text>
</comment>
<reference evidence="1 2" key="1">
    <citation type="submission" date="2019-10" db="EMBL/GenBank/DDBJ databases">
        <title>Dictyobacter vulcani sp. nov., within the class Ktedonobacteria, isolated from soil of volcanic Mt. Zao.</title>
        <authorList>
            <person name="Zheng Y."/>
            <person name="Wang C.M."/>
            <person name="Sakai Y."/>
            <person name="Abe K."/>
            <person name="Yokota A."/>
            <person name="Yabe S."/>
        </authorList>
    </citation>
    <scope>NUCLEOTIDE SEQUENCE [LARGE SCALE GENOMIC DNA]</scope>
    <source>
        <strain evidence="1 2">W12</strain>
    </source>
</reference>
<dbReference type="AlphaFoldDB" id="A0A5J4L0F7"/>
<dbReference type="EMBL" id="BKZW01000003">
    <property type="protein sequence ID" value="GER90946.1"/>
    <property type="molecule type" value="Genomic_DNA"/>
</dbReference>
<keyword evidence="2" id="KW-1185">Reference proteome</keyword>
<dbReference type="RefSeq" id="WP_151758652.1">
    <property type="nucleotide sequence ID" value="NZ_BKZW01000003.1"/>
</dbReference>
<organism evidence="1 2">
    <name type="scientific">Dictyobacter vulcani</name>
    <dbReference type="NCBI Taxonomy" id="2607529"/>
    <lineage>
        <taxon>Bacteria</taxon>
        <taxon>Bacillati</taxon>
        <taxon>Chloroflexota</taxon>
        <taxon>Ktedonobacteria</taxon>
        <taxon>Ktedonobacterales</taxon>
        <taxon>Dictyobacteraceae</taxon>
        <taxon>Dictyobacter</taxon>
    </lineage>
</organism>
<evidence type="ECO:0000313" key="2">
    <source>
        <dbReference type="Proteomes" id="UP000326912"/>
    </source>
</evidence>
<proteinExistence type="predicted"/>
<accession>A0A5J4L0F7</accession>
<sequence length="93" mass="10617">MKDTLSGFLTLDTQDEPLIVLHKGARCYAQSLKKAFHGLIHSSQTPTIEERHTDPHLSSIARTSLLPPLQKKRLKSKIYIVDYYIEGQERLEA</sequence>
<evidence type="ECO:0000313" key="1">
    <source>
        <dbReference type="EMBL" id="GER90946.1"/>
    </source>
</evidence>
<dbReference type="Proteomes" id="UP000326912">
    <property type="component" value="Unassembled WGS sequence"/>
</dbReference>
<name>A0A5J4L0F7_9CHLR</name>
<gene>
    <name evidence="1" type="ORF">KDW_51080</name>
</gene>
<protein>
    <submittedName>
        <fullName evidence="1">Uncharacterized protein</fullName>
    </submittedName>
</protein>